<keyword evidence="9" id="KW-1185">Reference proteome</keyword>
<name>A0A8H7TAE3_9HELO</name>
<keyword evidence="2" id="KW-0521">NADP</keyword>
<protein>
    <recommendedName>
        <fullName evidence="7">NADP-dependent oxidoreductase domain-containing protein</fullName>
    </recommendedName>
</protein>
<dbReference type="PANTHER" id="PTHR43827">
    <property type="entry name" value="2,5-DIKETO-D-GLUCONIC ACID REDUCTASE"/>
    <property type="match status" value="1"/>
</dbReference>
<accession>A0A8H7TAE3</accession>
<dbReference type="PROSITE" id="PS00062">
    <property type="entry name" value="ALDOKETO_REDUCTASE_2"/>
    <property type="match status" value="1"/>
</dbReference>
<evidence type="ECO:0000256" key="3">
    <source>
        <dbReference type="ARBA" id="ARBA00023002"/>
    </source>
</evidence>
<dbReference type="InterPro" id="IPR020471">
    <property type="entry name" value="AKR"/>
</dbReference>
<reference evidence="8" key="1">
    <citation type="submission" date="2021-02" db="EMBL/GenBank/DDBJ databases">
        <title>Genome sequence Cadophora malorum strain M34.</title>
        <authorList>
            <person name="Stefanovic E."/>
            <person name="Vu D."/>
            <person name="Scully C."/>
            <person name="Dijksterhuis J."/>
            <person name="Roader J."/>
            <person name="Houbraken J."/>
        </authorList>
    </citation>
    <scope>NUCLEOTIDE SEQUENCE</scope>
    <source>
        <strain evidence="8">M34</strain>
    </source>
</reference>
<comment type="caution">
    <text evidence="8">The sequence shown here is derived from an EMBL/GenBank/DDBJ whole genome shotgun (WGS) entry which is preliminary data.</text>
</comment>
<evidence type="ECO:0000313" key="8">
    <source>
        <dbReference type="EMBL" id="KAG4415445.1"/>
    </source>
</evidence>
<sequence>MVREICASIPPVGLGTFRLKHDAVKPVLRDAIRLGYRHIDTAAIYRNEAEIGEVLQEFYASDEYNIAREDLWITSKLSPYDMATPRNALLKSLAALQTPYLDLYLIHWPAMARKPASSPENKRLRLEAWGVLNEARKQGLVRHIGVSNFTVEHLRELSETEWGIKDAFVQMEIHPWYWRDAAEIQTDFEGHNLSMVGYALLAEGKLMADDCPELIEGIAQRTSLTKVQVVLSWARKRGWAILVKSENETHLRQNLDIPEVMDTLTADDISAIDEISLGGEEKRCWDPRLVK</sequence>
<dbReference type="PROSITE" id="PS00798">
    <property type="entry name" value="ALDOKETO_REDUCTASE_1"/>
    <property type="match status" value="1"/>
</dbReference>
<evidence type="ECO:0000256" key="5">
    <source>
        <dbReference type="PIRSR" id="PIRSR000097-2"/>
    </source>
</evidence>
<dbReference type="SUPFAM" id="SSF51430">
    <property type="entry name" value="NAD(P)-linked oxidoreductase"/>
    <property type="match status" value="1"/>
</dbReference>
<proteinExistence type="inferred from homology"/>
<feature type="domain" description="NADP-dependent oxidoreductase" evidence="7">
    <location>
        <begin position="12"/>
        <end position="275"/>
    </location>
</feature>
<dbReference type="PRINTS" id="PR00069">
    <property type="entry name" value="ALDKETRDTASE"/>
</dbReference>
<dbReference type="PANTHER" id="PTHR43827:SF3">
    <property type="entry name" value="NADP-DEPENDENT OXIDOREDUCTASE DOMAIN-CONTAINING PROTEIN"/>
    <property type="match status" value="1"/>
</dbReference>
<dbReference type="GO" id="GO:0016616">
    <property type="term" value="F:oxidoreductase activity, acting on the CH-OH group of donors, NAD or NADP as acceptor"/>
    <property type="evidence" value="ECO:0007669"/>
    <property type="project" value="UniProtKB-ARBA"/>
</dbReference>
<evidence type="ECO:0000256" key="4">
    <source>
        <dbReference type="PIRSR" id="PIRSR000097-1"/>
    </source>
</evidence>
<dbReference type="OrthoDB" id="416253at2759"/>
<dbReference type="Proteomes" id="UP000664132">
    <property type="component" value="Unassembled WGS sequence"/>
</dbReference>
<evidence type="ECO:0000256" key="1">
    <source>
        <dbReference type="ARBA" id="ARBA00007905"/>
    </source>
</evidence>
<dbReference type="InterPro" id="IPR023210">
    <property type="entry name" value="NADP_OxRdtase_dom"/>
</dbReference>
<feature type="site" description="Lowers pKa of active site Tyr" evidence="6">
    <location>
        <position position="76"/>
    </location>
</feature>
<dbReference type="InterPro" id="IPR036812">
    <property type="entry name" value="NAD(P)_OxRdtase_dom_sf"/>
</dbReference>
<dbReference type="InterPro" id="IPR018170">
    <property type="entry name" value="Aldo/ket_reductase_CS"/>
</dbReference>
<comment type="similarity">
    <text evidence="1">Belongs to the aldo/keto reductase family.</text>
</comment>
<organism evidence="8 9">
    <name type="scientific">Cadophora malorum</name>
    <dbReference type="NCBI Taxonomy" id="108018"/>
    <lineage>
        <taxon>Eukaryota</taxon>
        <taxon>Fungi</taxon>
        <taxon>Dikarya</taxon>
        <taxon>Ascomycota</taxon>
        <taxon>Pezizomycotina</taxon>
        <taxon>Leotiomycetes</taxon>
        <taxon>Helotiales</taxon>
        <taxon>Ploettnerulaceae</taxon>
        <taxon>Cadophora</taxon>
    </lineage>
</organism>
<dbReference type="AlphaFoldDB" id="A0A8H7TAE3"/>
<evidence type="ECO:0000313" key="9">
    <source>
        <dbReference type="Proteomes" id="UP000664132"/>
    </source>
</evidence>
<dbReference type="PIRSF" id="PIRSF000097">
    <property type="entry name" value="AKR"/>
    <property type="match status" value="1"/>
</dbReference>
<feature type="binding site" evidence="5">
    <location>
        <position position="107"/>
    </location>
    <ligand>
        <name>substrate</name>
    </ligand>
</feature>
<evidence type="ECO:0000259" key="7">
    <source>
        <dbReference type="Pfam" id="PF00248"/>
    </source>
</evidence>
<dbReference type="CDD" id="cd19071">
    <property type="entry name" value="AKR_AKR1-5-like"/>
    <property type="match status" value="1"/>
</dbReference>
<dbReference type="Gene3D" id="3.20.20.100">
    <property type="entry name" value="NADP-dependent oxidoreductase domain"/>
    <property type="match status" value="1"/>
</dbReference>
<evidence type="ECO:0000256" key="6">
    <source>
        <dbReference type="PIRSR" id="PIRSR000097-3"/>
    </source>
</evidence>
<evidence type="ECO:0000256" key="2">
    <source>
        <dbReference type="ARBA" id="ARBA00022857"/>
    </source>
</evidence>
<dbReference type="EMBL" id="JAFJYH010000222">
    <property type="protein sequence ID" value="KAG4415445.1"/>
    <property type="molecule type" value="Genomic_DNA"/>
</dbReference>
<dbReference type="Pfam" id="PF00248">
    <property type="entry name" value="Aldo_ket_red"/>
    <property type="match status" value="1"/>
</dbReference>
<gene>
    <name evidence="8" type="ORF">IFR04_011439</name>
</gene>
<feature type="active site" description="Proton donor" evidence="4">
    <location>
        <position position="45"/>
    </location>
</feature>
<keyword evidence="3" id="KW-0560">Oxidoreductase</keyword>